<dbReference type="InterPro" id="IPR011078">
    <property type="entry name" value="PyrdxlP_homeostasis"/>
</dbReference>
<dbReference type="Pfam" id="PF01168">
    <property type="entry name" value="Ala_racemase_N"/>
    <property type="match status" value="1"/>
</dbReference>
<evidence type="ECO:0000313" key="6">
    <source>
        <dbReference type="EMBL" id="RDB57011.1"/>
    </source>
</evidence>
<dbReference type="PANTHER" id="PTHR10146:SF14">
    <property type="entry name" value="PYRIDOXAL PHOSPHATE HOMEOSTASIS PROTEIN"/>
    <property type="match status" value="1"/>
</dbReference>
<feature type="domain" description="Alanine racemase N-terminal" evidence="5">
    <location>
        <begin position="24"/>
        <end position="226"/>
    </location>
</feature>
<dbReference type="Gene3D" id="3.20.20.10">
    <property type="entry name" value="Alanine racemase"/>
    <property type="match status" value="1"/>
</dbReference>
<dbReference type="HAMAP" id="MF_02087">
    <property type="entry name" value="PLP_homeostasis"/>
    <property type="match status" value="1"/>
</dbReference>
<keyword evidence="1 2" id="KW-0663">Pyridoxal phosphate</keyword>
<dbReference type="GO" id="GO:0030170">
    <property type="term" value="F:pyridoxal phosphate binding"/>
    <property type="evidence" value="ECO:0007669"/>
    <property type="project" value="UniProtKB-UniRule"/>
</dbReference>
<reference evidence="6 7" key="1">
    <citation type="journal article" date="2018" name="Elife">
        <title>Discovery and characterization of a prevalent human gut bacterial enzyme sufficient for the inactivation of a family of plant toxins.</title>
        <authorList>
            <person name="Koppel N."/>
            <person name="Bisanz J.E."/>
            <person name="Pandelia M.E."/>
            <person name="Turnbaugh P.J."/>
            <person name="Balskus E.P."/>
        </authorList>
    </citation>
    <scope>NUCLEOTIDE SEQUENCE [LARGE SCALE GENOMIC DNA]</scope>
    <source>
        <strain evidence="6 7">OB21 GAM31</strain>
    </source>
</reference>
<protein>
    <recommendedName>
        <fullName evidence="2">Pyridoxal phosphate homeostasis protein</fullName>
        <shortName evidence="2">PLP homeostasis protein</shortName>
    </recommendedName>
</protein>
<feature type="modified residue" description="N6-(pyridoxal phosphate)lysine" evidence="2 3">
    <location>
        <position position="36"/>
    </location>
</feature>
<comment type="cofactor">
    <cofactor evidence="3">
        <name>pyridoxal 5'-phosphate</name>
        <dbReference type="ChEBI" id="CHEBI:597326"/>
    </cofactor>
</comment>
<proteinExistence type="inferred from homology"/>
<dbReference type="AlphaFoldDB" id="A0A369LBK3"/>
<sequence length="231" mass="25083">MATLEQRWESVEESVEEACAAAGRARSDVRVIGVSKTVGLDAVAEAIEAGIHDFGENRPDELVRKHDTFPGENWHFIGNIQSRQLDKVVGRACLIHSLYQESHADKIDRLAAAAGIVQDVLIEVNDGESNKQGVADENLIDMLTHCAALEHVRVKGLMIMAPIGDASVARATFKRLRELRDAAQSDLAARGIDMELHELSMGMSNDYSEGIGEGATMVRIGRAIFSADYAG</sequence>
<gene>
    <name evidence="6" type="ORF">C1881_07855</name>
</gene>
<dbReference type="PIRSF" id="PIRSF004848">
    <property type="entry name" value="YBL036c_PLPDEIII"/>
    <property type="match status" value="1"/>
</dbReference>
<comment type="caution">
    <text evidence="6">The sequence shown here is derived from an EMBL/GenBank/DDBJ whole genome shotgun (WGS) entry which is preliminary data.</text>
</comment>
<dbReference type="NCBIfam" id="TIGR00044">
    <property type="entry name" value="YggS family pyridoxal phosphate-dependent enzyme"/>
    <property type="match status" value="1"/>
</dbReference>
<evidence type="ECO:0000259" key="5">
    <source>
        <dbReference type="Pfam" id="PF01168"/>
    </source>
</evidence>
<evidence type="ECO:0000256" key="1">
    <source>
        <dbReference type="ARBA" id="ARBA00022898"/>
    </source>
</evidence>
<accession>A0A369LBK3</accession>
<comment type="similarity">
    <text evidence="2 4">Belongs to the pyridoxal phosphate-binding protein YggS/PROSC family.</text>
</comment>
<comment type="function">
    <text evidence="2">Pyridoxal 5'-phosphate (PLP)-binding protein, which is involved in PLP homeostasis.</text>
</comment>
<dbReference type="RefSeq" id="WP_114615980.1">
    <property type="nucleotide sequence ID" value="NZ_PPTO01000013.1"/>
</dbReference>
<dbReference type="EMBL" id="PPTO01000013">
    <property type="protein sequence ID" value="RDB57011.1"/>
    <property type="molecule type" value="Genomic_DNA"/>
</dbReference>
<dbReference type="Proteomes" id="UP000253975">
    <property type="component" value="Unassembled WGS sequence"/>
</dbReference>
<evidence type="ECO:0000256" key="4">
    <source>
        <dbReference type="RuleBase" id="RU004514"/>
    </source>
</evidence>
<dbReference type="PANTHER" id="PTHR10146">
    <property type="entry name" value="PROLINE SYNTHETASE CO-TRANSCRIBED BACTERIAL HOMOLOG PROTEIN"/>
    <property type="match status" value="1"/>
</dbReference>
<dbReference type="SUPFAM" id="SSF51419">
    <property type="entry name" value="PLP-binding barrel"/>
    <property type="match status" value="1"/>
</dbReference>
<name>A0A369LBK3_9ACTN</name>
<dbReference type="InterPro" id="IPR001608">
    <property type="entry name" value="Ala_racemase_N"/>
</dbReference>
<evidence type="ECO:0000313" key="7">
    <source>
        <dbReference type="Proteomes" id="UP000253975"/>
    </source>
</evidence>
<dbReference type="InterPro" id="IPR029066">
    <property type="entry name" value="PLP-binding_barrel"/>
</dbReference>
<evidence type="ECO:0000256" key="3">
    <source>
        <dbReference type="PIRSR" id="PIRSR004848-1"/>
    </source>
</evidence>
<evidence type="ECO:0000256" key="2">
    <source>
        <dbReference type="HAMAP-Rule" id="MF_02087"/>
    </source>
</evidence>
<dbReference type="CDD" id="cd00635">
    <property type="entry name" value="PLPDE_III_YBL036c_like"/>
    <property type="match status" value="1"/>
</dbReference>
<organism evidence="6 7">
    <name type="scientific">Slackia isoflavoniconvertens</name>
    <dbReference type="NCBI Taxonomy" id="572010"/>
    <lineage>
        <taxon>Bacteria</taxon>
        <taxon>Bacillati</taxon>
        <taxon>Actinomycetota</taxon>
        <taxon>Coriobacteriia</taxon>
        <taxon>Eggerthellales</taxon>
        <taxon>Eggerthellaceae</taxon>
        <taxon>Slackia</taxon>
    </lineage>
</organism>